<feature type="domain" description="Transglutaminase-like" evidence="3">
    <location>
        <begin position="403"/>
        <end position="474"/>
    </location>
</feature>
<dbReference type="InterPro" id="IPR025403">
    <property type="entry name" value="TgpA-like_C"/>
</dbReference>
<feature type="transmembrane region" description="Helical" evidence="2">
    <location>
        <begin position="132"/>
        <end position="150"/>
    </location>
</feature>
<dbReference type="Pfam" id="PF11992">
    <property type="entry name" value="TgpA_N"/>
    <property type="match status" value="1"/>
</dbReference>
<feature type="transmembrane region" description="Helical" evidence="2">
    <location>
        <begin position="109"/>
        <end position="126"/>
    </location>
</feature>
<evidence type="ECO:0000256" key="2">
    <source>
        <dbReference type="SAM" id="Phobius"/>
    </source>
</evidence>
<dbReference type="InterPro" id="IPR038765">
    <property type="entry name" value="Papain-like_cys_pep_sf"/>
</dbReference>
<keyword evidence="2" id="KW-1133">Transmembrane helix</keyword>
<keyword evidence="2" id="KW-0472">Membrane</keyword>
<reference evidence="4 5" key="1">
    <citation type="submission" date="2024-05" db="EMBL/GenBank/DDBJ databases">
        <title>Genome Sequence and Characterization of the New Strain Purple Sulfur Bacterium of Genus Thioalkalicoccus.</title>
        <authorList>
            <person name="Bryantseva I.A."/>
            <person name="Kyndt J.A."/>
            <person name="Imhoff J.F."/>
        </authorList>
    </citation>
    <scope>NUCLEOTIDE SEQUENCE [LARGE SCALE GENOMIC DNA]</scope>
    <source>
        <strain evidence="4 5">Um2</strain>
    </source>
</reference>
<protein>
    <submittedName>
        <fullName evidence="4">DUF3488 and transglutaminase-like domain-containing protein</fullName>
    </submittedName>
</protein>
<evidence type="ECO:0000313" key="5">
    <source>
        <dbReference type="Proteomes" id="UP001564408"/>
    </source>
</evidence>
<dbReference type="InterPro" id="IPR002931">
    <property type="entry name" value="Transglutaminase-like"/>
</dbReference>
<evidence type="ECO:0000256" key="1">
    <source>
        <dbReference type="SAM" id="MobiDB-lite"/>
    </source>
</evidence>
<dbReference type="PROSITE" id="PS51257">
    <property type="entry name" value="PROKAR_LIPOPROTEIN"/>
    <property type="match status" value="1"/>
</dbReference>
<dbReference type="InterPro" id="IPR052901">
    <property type="entry name" value="Bact_TGase-like"/>
</dbReference>
<evidence type="ECO:0000313" key="4">
    <source>
        <dbReference type="EMBL" id="MEY6432508.1"/>
    </source>
</evidence>
<dbReference type="Pfam" id="PF13559">
    <property type="entry name" value="DUF4129"/>
    <property type="match status" value="1"/>
</dbReference>
<proteinExistence type="predicted"/>
<dbReference type="Pfam" id="PF01841">
    <property type="entry name" value="Transglut_core"/>
    <property type="match status" value="1"/>
</dbReference>
<evidence type="ECO:0000259" key="3">
    <source>
        <dbReference type="SMART" id="SM00460"/>
    </source>
</evidence>
<dbReference type="RefSeq" id="WP_369666895.1">
    <property type="nucleotide sequence ID" value="NZ_JBDKXB010000009.1"/>
</dbReference>
<dbReference type="PANTHER" id="PTHR42736">
    <property type="entry name" value="PROTEIN-GLUTAMINE GAMMA-GLUTAMYLTRANSFERASE"/>
    <property type="match status" value="1"/>
</dbReference>
<gene>
    <name evidence="4" type="ORF">ABC977_08835</name>
</gene>
<feature type="region of interest" description="Disordered" evidence="1">
    <location>
        <begin position="657"/>
        <end position="677"/>
    </location>
</feature>
<sequence>MTKTHVSERLAGGQVLAATLLLGLACLPLGQWLAPQVILYLYALFALRLAALYWPALAPNRWLLLPLTLAGLINVVAAYATVTGREAGGALLATMLALKLLEVRGKRDVRLLAILFGFFLASLFLFDQSPLLLAYVSILLIGNLALMVDLTARTGPRPLTAAAGHATRLVLLAMPLAIVFFLFFPRLEAPLWSFGRDDQTGITGLSDELEPGSITQLVLSGELAFRVWFDGPAPAPERLYWRGPVLWHMDGRRWTGEPIPRFDAAPQPLALAEDQVSYRVVLEPNNQRWLLALDKPVLIPDGATWTADFQVLASRRVTTTERYQMTSAMQYDTGQLDPAMAAAAAQLPPNVTARMRALVDHWRRDATSDRDLVERGLAYFRDEEFHYTLEPPPLGPNPTDEFLFETRRGFCEHYASAFAVLMRLAGIPARVVLGYHGGEQNPMGGYHIIWQSDAHAWTEVWLAGEGWQRIDPTAAIAAHRIERGSLVDGLGATRPIRFAQQDLDRLAWLAHRMRLAGDALRAGWQDWVLDYSTARQLALLSLIGLGFMSHYGLAVVMVLAAAVALALTVALVARTRRDPLEVLYDRFCGRLARIGLTRQPNEGPVAFYERISARRPDLGPLVEPFLSLYIRIRYGHGATIDDRRELARRLKRLNIRKGRSGGRDGRGAAVKQARSRH</sequence>
<keyword evidence="5" id="KW-1185">Reference proteome</keyword>
<dbReference type="SUPFAM" id="SSF54001">
    <property type="entry name" value="Cysteine proteinases"/>
    <property type="match status" value="1"/>
</dbReference>
<feature type="transmembrane region" description="Helical" evidence="2">
    <location>
        <begin position="37"/>
        <end position="56"/>
    </location>
</feature>
<accession>A0ABV4BGU0</accession>
<feature type="transmembrane region" description="Helical" evidence="2">
    <location>
        <begin position="551"/>
        <end position="573"/>
    </location>
</feature>
<dbReference type="Proteomes" id="UP001564408">
    <property type="component" value="Unassembled WGS sequence"/>
</dbReference>
<feature type="transmembrane region" description="Helical" evidence="2">
    <location>
        <begin position="162"/>
        <end position="184"/>
    </location>
</feature>
<comment type="caution">
    <text evidence="4">The sequence shown here is derived from an EMBL/GenBank/DDBJ whole genome shotgun (WGS) entry which is preliminary data.</text>
</comment>
<dbReference type="EMBL" id="JBDKXB010000009">
    <property type="protein sequence ID" value="MEY6432508.1"/>
    <property type="molecule type" value="Genomic_DNA"/>
</dbReference>
<feature type="transmembrane region" description="Helical" evidence="2">
    <location>
        <begin position="62"/>
        <end position="82"/>
    </location>
</feature>
<organism evidence="4 5">
    <name type="scientific">Thioalkalicoccus limnaeus</name>
    <dbReference type="NCBI Taxonomy" id="120681"/>
    <lineage>
        <taxon>Bacteria</taxon>
        <taxon>Pseudomonadati</taxon>
        <taxon>Pseudomonadota</taxon>
        <taxon>Gammaproteobacteria</taxon>
        <taxon>Chromatiales</taxon>
        <taxon>Chromatiaceae</taxon>
        <taxon>Thioalkalicoccus</taxon>
    </lineage>
</organism>
<dbReference type="PANTHER" id="PTHR42736:SF1">
    <property type="entry name" value="PROTEIN-GLUTAMINE GAMMA-GLUTAMYLTRANSFERASE"/>
    <property type="match status" value="1"/>
</dbReference>
<keyword evidence="2" id="KW-0812">Transmembrane</keyword>
<dbReference type="InterPro" id="IPR021878">
    <property type="entry name" value="TgpA_N"/>
</dbReference>
<name>A0ABV4BGU0_9GAMM</name>
<feature type="transmembrane region" description="Helical" evidence="2">
    <location>
        <begin position="12"/>
        <end position="30"/>
    </location>
</feature>
<dbReference type="Gene3D" id="3.10.620.30">
    <property type="match status" value="1"/>
</dbReference>
<dbReference type="SMART" id="SM00460">
    <property type="entry name" value="TGc"/>
    <property type="match status" value="1"/>
</dbReference>